<feature type="domain" description="ZF-HD dimerization-type" evidence="4">
    <location>
        <begin position="27"/>
        <end position="77"/>
    </location>
</feature>
<keyword evidence="6" id="KW-1185">Reference proteome</keyword>
<dbReference type="OrthoDB" id="1678690at2759"/>
<dbReference type="AlphaFoldDB" id="A0A834H0Z3"/>
<keyword evidence="2" id="KW-0863">Zinc-finger</keyword>
<gene>
    <name evidence="5" type="ORF">RHSIM_Rhsim05G0078700</name>
</gene>
<keyword evidence="3" id="KW-0862">Zinc</keyword>
<organism evidence="5 6">
    <name type="scientific">Rhododendron simsii</name>
    <name type="common">Sims's rhododendron</name>
    <dbReference type="NCBI Taxonomy" id="118357"/>
    <lineage>
        <taxon>Eukaryota</taxon>
        <taxon>Viridiplantae</taxon>
        <taxon>Streptophyta</taxon>
        <taxon>Embryophyta</taxon>
        <taxon>Tracheophyta</taxon>
        <taxon>Spermatophyta</taxon>
        <taxon>Magnoliopsida</taxon>
        <taxon>eudicotyledons</taxon>
        <taxon>Gunneridae</taxon>
        <taxon>Pentapetalae</taxon>
        <taxon>asterids</taxon>
        <taxon>Ericales</taxon>
        <taxon>Ericaceae</taxon>
        <taxon>Ericoideae</taxon>
        <taxon>Rhodoreae</taxon>
        <taxon>Rhododendron</taxon>
    </lineage>
</organism>
<dbReference type="PANTHER" id="PTHR31948">
    <property type="entry name" value="ZINC-FINGER HOMEODOMAIN PROTEIN 2"/>
    <property type="match status" value="1"/>
</dbReference>
<dbReference type="GO" id="GO:0050793">
    <property type="term" value="P:regulation of developmental process"/>
    <property type="evidence" value="ECO:0007669"/>
    <property type="project" value="TreeGrafter"/>
</dbReference>
<dbReference type="PROSITE" id="PS51523">
    <property type="entry name" value="ZF_HD_DIMER"/>
    <property type="match status" value="1"/>
</dbReference>
<evidence type="ECO:0000313" key="6">
    <source>
        <dbReference type="Proteomes" id="UP000626092"/>
    </source>
</evidence>
<reference evidence="5" key="1">
    <citation type="submission" date="2019-11" db="EMBL/GenBank/DDBJ databases">
        <authorList>
            <person name="Liu Y."/>
            <person name="Hou J."/>
            <person name="Li T.-Q."/>
            <person name="Guan C.-H."/>
            <person name="Wu X."/>
            <person name="Wu H.-Z."/>
            <person name="Ling F."/>
            <person name="Zhang R."/>
            <person name="Shi X.-G."/>
            <person name="Ren J.-P."/>
            <person name="Chen E.-F."/>
            <person name="Sun J.-M."/>
        </authorList>
    </citation>
    <scope>NUCLEOTIDE SEQUENCE</scope>
    <source>
        <strain evidence="5">Adult_tree_wgs_1</strain>
        <tissue evidence="5">Leaves</tissue>
    </source>
</reference>
<dbReference type="GO" id="GO:0003700">
    <property type="term" value="F:DNA-binding transcription factor activity"/>
    <property type="evidence" value="ECO:0007669"/>
    <property type="project" value="TreeGrafter"/>
</dbReference>
<proteinExistence type="predicted"/>
<dbReference type="Proteomes" id="UP000626092">
    <property type="component" value="Unassembled WGS sequence"/>
</dbReference>
<protein>
    <recommendedName>
        <fullName evidence="4">ZF-HD dimerization-type domain-containing protein</fullName>
    </recommendedName>
</protein>
<evidence type="ECO:0000256" key="1">
    <source>
        <dbReference type="ARBA" id="ARBA00022723"/>
    </source>
</evidence>
<dbReference type="InterPro" id="IPR006456">
    <property type="entry name" value="ZF_HD_homeobox_Cys/His_dimer"/>
</dbReference>
<dbReference type="Pfam" id="PF04770">
    <property type="entry name" value="ZF-HD_dimer"/>
    <property type="match status" value="1"/>
</dbReference>
<name>A0A834H0Z3_RHOSS</name>
<dbReference type="PANTHER" id="PTHR31948:SF171">
    <property type="entry name" value="HOMEOBOX DOMAIN-CONTAINING PROTEIN"/>
    <property type="match status" value="1"/>
</dbReference>
<sequence>MPNGVVSFQVAGRDVISQRVRILLIRYGEQMVLGQRWQRGRYVVDGCTEFRKAGEDMTPEALICATCFCHQIYHRREELSVAMDPATHQLLHHMAIAPSPPTHVPVLGVQLVPVPQVVPAPPPPSPEENLGDGEVVEDVEVAESGRRAN</sequence>
<evidence type="ECO:0000256" key="3">
    <source>
        <dbReference type="ARBA" id="ARBA00022833"/>
    </source>
</evidence>
<evidence type="ECO:0000259" key="4">
    <source>
        <dbReference type="PROSITE" id="PS51523"/>
    </source>
</evidence>
<dbReference type="GO" id="GO:0000976">
    <property type="term" value="F:transcription cis-regulatory region binding"/>
    <property type="evidence" value="ECO:0007669"/>
    <property type="project" value="TreeGrafter"/>
</dbReference>
<comment type="caution">
    <text evidence="5">The sequence shown here is derived from an EMBL/GenBank/DDBJ whole genome shotgun (WGS) entry which is preliminary data.</text>
</comment>
<evidence type="ECO:0000313" key="5">
    <source>
        <dbReference type="EMBL" id="KAF7143433.1"/>
    </source>
</evidence>
<dbReference type="EMBL" id="WJXA01000005">
    <property type="protein sequence ID" value="KAF7143433.1"/>
    <property type="molecule type" value="Genomic_DNA"/>
</dbReference>
<accession>A0A834H0Z3</accession>
<keyword evidence="1" id="KW-0479">Metal-binding</keyword>
<dbReference type="GO" id="GO:0005634">
    <property type="term" value="C:nucleus"/>
    <property type="evidence" value="ECO:0007669"/>
    <property type="project" value="TreeGrafter"/>
</dbReference>
<dbReference type="GO" id="GO:0008270">
    <property type="term" value="F:zinc ion binding"/>
    <property type="evidence" value="ECO:0007669"/>
    <property type="project" value="UniProtKB-KW"/>
</dbReference>
<evidence type="ECO:0000256" key="2">
    <source>
        <dbReference type="ARBA" id="ARBA00022771"/>
    </source>
</evidence>